<accession>A0A8E2AMB6</accession>
<dbReference type="EMBL" id="KV722490">
    <property type="protein sequence ID" value="OCH87303.1"/>
    <property type="molecule type" value="Genomic_DNA"/>
</dbReference>
<keyword evidence="2" id="KW-0808">Transferase</keyword>
<sequence length="346" mass="38760">MSTALDLIRLTDTQSALPCVPCVINFIDDISRELDDRDSSPPQLYDVLRKLCEATGTLPLSCAISPKKLQVDPAIGPVASGGFAVVRKGKHQGSDVAVKEIQYMWRVSRTSGETNAYRKYIFREIFILRYIRHRNIIRFRGIVLQPSALCIMYDWMCWGRVSDFLKANPLANRVKLLLDLATGMEYLHRNGVVHGDSKSANVLVDDEQVARIADFGLGAFTYENKCITTTTLAGTVRWTAPELLDPESYGVQPVRTPQSDVYAFAMTAWEIFAENVPFHEVPHDTAVILRVGRGVRPDRPVGRAAVGLSDPLWDLISHCWDGDWRNRTSSAEIVECLKSELRLVPP</sequence>
<dbReference type="InterPro" id="IPR001245">
    <property type="entry name" value="Ser-Thr/Tyr_kinase_cat_dom"/>
</dbReference>
<protein>
    <submittedName>
        <fullName evidence="2">Kinase-like protein</fullName>
    </submittedName>
</protein>
<gene>
    <name evidence="2" type="ORF">OBBRIDRAFT_759944</name>
</gene>
<organism evidence="2 3">
    <name type="scientific">Obba rivulosa</name>
    <dbReference type="NCBI Taxonomy" id="1052685"/>
    <lineage>
        <taxon>Eukaryota</taxon>
        <taxon>Fungi</taxon>
        <taxon>Dikarya</taxon>
        <taxon>Basidiomycota</taxon>
        <taxon>Agaricomycotina</taxon>
        <taxon>Agaricomycetes</taxon>
        <taxon>Polyporales</taxon>
        <taxon>Gelatoporiaceae</taxon>
        <taxon>Obba</taxon>
    </lineage>
</organism>
<dbReference type="Gene3D" id="1.10.510.10">
    <property type="entry name" value="Transferase(Phosphotransferase) domain 1"/>
    <property type="match status" value="1"/>
</dbReference>
<dbReference type="PROSITE" id="PS50011">
    <property type="entry name" value="PROTEIN_KINASE_DOM"/>
    <property type="match status" value="1"/>
</dbReference>
<evidence type="ECO:0000259" key="1">
    <source>
        <dbReference type="PROSITE" id="PS50011"/>
    </source>
</evidence>
<dbReference type="GO" id="GO:0005524">
    <property type="term" value="F:ATP binding"/>
    <property type="evidence" value="ECO:0007669"/>
    <property type="project" value="InterPro"/>
</dbReference>
<dbReference type="InterPro" id="IPR011009">
    <property type="entry name" value="Kinase-like_dom_sf"/>
</dbReference>
<name>A0A8E2AMB6_9APHY</name>
<proteinExistence type="predicted"/>
<evidence type="ECO:0000313" key="2">
    <source>
        <dbReference type="EMBL" id="OCH87303.1"/>
    </source>
</evidence>
<keyword evidence="2" id="KW-0418">Kinase</keyword>
<dbReference type="PANTHER" id="PTHR44329">
    <property type="entry name" value="SERINE/THREONINE-PROTEIN KINASE TNNI3K-RELATED"/>
    <property type="match status" value="1"/>
</dbReference>
<feature type="domain" description="Protein kinase" evidence="1">
    <location>
        <begin position="72"/>
        <end position="341"/>
    </location>
</feature>
<dbReference type="InterPro" id="IPR000719">
    <property type="entry name" value="Prot_kinase_dom"/>
</dbReference>
<dbReference type="SUPFAM" id="SSF56112">
    <property type="entry name" value="Protein kinase-like (PK-like)"/>
    <property type="match status" value="1"/>
</dbReference>
<dbReference type="OrthoDB" id="3265205at2759"/>
<dbReference type="Proteomes" id="UP000250043">
    <property type="component" value="Unassembled WGS sequence"/>
</dbReference>
<evidence type="ECO:0000313" key="3">
    <source>
        <dbReference type="Proteomes" id="UP000250043"/>
    </source>
</evidence>
<dbReference type="Pfam" id="PF07714">
    <property type="entry name" value="PK_Tyr_Ser-Thr"/>
    <property type="match status" value="1"/>
</dbReference>
<reference evidence="2 3" key="1">
    <citation type="submission" date="2016-07" db="EMBL/GenBank/DDBJ databases">
        <title>Draft genome of the white-rot fungus Obba rivulosa 3A-2.</title>
        <authorList>
            <consortium name="DOE Joint Genome Institute"/>
            <person name="Miettinen O."/>
            <person name="Riley R."/>
            <person name="Acob R."/>
            <person name="Barry K."/>
            <person name="Cullen D."/>
            <person name="De Vries R."/>
            <person name="Hainaut M."/>
            <person name="Hatakka A."/>
            <person name="Henrissat B."/>
            <person name="Hilden K."/>
            <person name="Kuo R."/>
            <person name="Labutti K."/>
            <person name="Lipzen A."/>
            <person name="Makela M.R."/>
            <person name="Sandor L."/>
            <person name="Spatafora J.W."/>
            <person name="Grigoriev I.V."/>
            <person name="Hibbett D.S."/>
        </authorList>
    </citation>
    <scope>NUCLEOTIDE SEQUENCE [LARGE SCALE GENOMIC DNA]</scope>
    <source>
        <strain evidence="2 3">3A-2</strain>
    </source>
</reference>
<dbReference type="GO" id="GO:0004674">
    <property type="term" value="F:protein serine/threonine kinase activity"/>
    <property type="evidence" value="ECO:0007669"/>
    <property type="project" value="TreeGrafter"/>
</dbReference>
<keyword evidence="3" id="KW-1185">Reference proteome</keyword>
<dbReference type="AlphaFoldDB" id="A0A8E2AMB6"/>
<dbReference type="InterPro" id="IPR051681">
    <property type="entry name" value="Ser/Thr_Kinases-Pseudokinases"/>
</dbReference>